<name>A0A545UEW0_9GAMM</name>
<keyword evidence="2" id="KW-1185">Reference proteome</keyword>
<comment type="caution">
    <text evidence="1">The sequence shown here is derived from an EMBL/GenBank/DDBJ whole genome shotgun (WGS) entry which is preliminary data.</text>
</comment>
<reference evidence="1 2" key="1">
    <citation type="submission" date="2019-07" db="EMBL/GenBank/DDBJ databases">
        <title>Draft genome for Aliikangiella sp. M105.</title>
        <authorList>
            <person name="Wang G."/>
        </authorList>
    </citation>
    <scope>NUCLEOTIDE SEQUENCE [LARGE SCALE GENOMIC DNA]</scope>
    <source>
        <strain evidence="1 2">M105</strain>
    </source>
</reference>
<dbReference type="RefSeq" id="WP_142893250.1">
    <property type="nucleotide sequence ID" value="NZ_ML660163.1"/>
</dbReference>
<evidence type="ECO:0000313" key="2">
    <source>
        <dbReference type="Proteomes" id="UP000315439"/>
    </source>
</evidence>
<gene>
    <name evidence="1" type="ORF">FLL46_09355</name>
</gene>
<evidence type="ECO:0008006" key="3">
    <source>
        <dbReference type="Google" id="ProtNLM"/>
    </source>
</evidence>
<evidence type="ECO:0000313" key="1">
    <source>
        <dbReference type="EMBL" id="TQV88009.1"/>
    </source>
</evidence>
<sequence>MSQLSKIKTQKQEINISQIEGEDLVLFINACFTCTGQREFYEDAHQQDLSIEFLHQYILGNYRRLYALTLATGINHYNQALIIFNLLSAGVPKHSSHKLEESNLIRICLSEMPVNRVLKLFALLKKERVNNRRTRAVVKSYLNARKDPGFDAVKYRTKIKQALTHVHEKVEGERARFLFDSTEAKSIPFETSIFDSFQRAKYSKQAVYELPFTVAESFAERHSIPRDVFLKGIEGQLTKNEKLRLQKAAAREKQVKIDVDFGKLDLTRLVLYWLSLGYEKQVEMKDKFEMALETQAESLLKGTQVTKDKIALVVDRSFSMWGSKEKKRRPLAIGFAVHQILKRAAKMYNVFWSSPLKQDLHLQPKGQSNIAEPFIEALKKEPDMVLIISDGFENDPVGLTSHIYQSWLKIQKGKANTSIVHLNPVYDANSFNVKGLGGGITSVGIRNAEDIAITLEYCRFADGRATIDFLENYVYQKYMEKLANG</sequence>
<protein>
    <recommendedName>
        <fullName evidence="3">VWA domain-containing protein</fullName>
    </recommendedName>
</protein>
<dbReference type="OrthoDB" id="444138at2"/>
<dbReference type="Proteomes" id="UP000315439">
    <property type="component" value="Unassembled WGS sequence"/>
</dbReference>
<dbReference type="AlphaFoldDB" id="A0A545UEW0"/>
<accession>A0A545UEW0</accession>
<proteinExistence type="predicted"/>
<dbReference type="EMBL" id="VIKS01000005">
    <property type="protein sequence ID" value="TQV88009.1"/>
    <property type="molecule type" value="Genomic_DNA"/>
</dbReference>
<organism evidence="1 2">
    <name type="scientific">Aliikangiella coralliicola</name>
    <dbReference type="NCBI Taxonomy" id="2592383"/>
    <lineage>
        <taxon>Bacteria</taxon>
        <taxon>Pseudomonadati</taxon>
        <taxon>Pseudomonadota</taxon>
        <taxon>Gammaproteobacteria</taxon>
        <taxon>Oceanospirillales</taxon>
        <taxon>Pleioneaceae</taxon>
        <taxon>Aliikangiella</taxon>
    </lineage>
</organism>